<organism evidence="1 2">
    <name type="scientific">Polypterus senegalus</name>
    <name type="common">Senegal bichir</name>
    <dbReference type="NCBI Taxonomy" id="55291"/>
    <lineage>
        <taxon>Eukaryota</taxon>
        <taxon>Metazoa</taxon>
        <taxon>Chordata</taxon>
        <taxon>Craniata</taxon>
        <taxon>Vertebrata</taxon>
        <taxon>Euteleostomi</taxon>
        <taxon>Actinopterygii</taxon>
        <taxon>Polypteriformes</taxon>
        <taxon>Polypteridae</taxon>
        <taxon>Polypterus</taxon>
    </lineage>
</organism>
<gene>
    <name evidence="1" type="primary">Simc1</name>
    <name evidence="1" type="ORF">GTO96_0006927</name>
</gene>
<sequence length="592" mass="67480">MIEIADGSDSDDEDSDVEFVGVFNNPERCSSPVDSCLGTRDSESSSSDIIDLTLNDNGHYQRRRNKTNSFEVTEIVDDDVTRASVIGGGRPWILIEEPETLIDLTENTATENQRRHSSSHSVDVVELEDEELCSTHSEDSKHFLSFKDNPWVSGEIFKGSKMFQGDDMFSTSSLSLSSDSDCSFLLPTAYYLNDSRLEFLEQHDKKKETNYNLNALGEGGNSSSLNALGEISSPPENMYAPAYICNEEIEKQKEGCNQSEKIFSQTACSIQMSNEQTQMPELERLHPAGVSTVQWDWELLSTIMMDKERQLSLATQRMFLQYVVQTLSDDFQMNVILQSLQLSIVKSTLSCDKKFVNVRNVVDWLFTFVISSTSSEESKKQTENKNETFKRKDAQERLSMICLLQKMLKLAMEVDRSPTCSSSKLSQELFQSMANIVTSRQQRALFLTSLDSPLLCCKVLELYLNSLCLCKTTQPLSLNLILHFLHHARLPLDSEDNKIEQWDELFFLLQLMIQSYQEVVHENLRRSILDREKHFGEPPVLGNGDKLTEQEIEADFKAFKRRVSEDLGQPMNVQLETKCNLLQMLFIGFIQR</sequence>
<keyword evidence="2" id="KW-1185">Reference proteome</keyword>
<reference evidence="1 2" key="1">
    <citation type="journal article" date="2021" name="Cell">
        <title>Tracing the genetic footprints of vertebrate landing in non-teleost ray-finned fishes.</title>
        <authorList>
            <person name="Bi X."/>
            <person name="Wang K."/>
            <person name="Yang L."/>
            <person name="Pan H."/>
            <person name="Jiang H."/>
            <person name="Wei Q."/>
            <person name="Fang M."/>
            <person name="Yu H."/>
            <person name="Zhu C."/>
            <person name="Cai Y."/>
            <person name="He Y."/>
            <person name="Gan X."/>
            <person name="Zeng H."/>
            <person name="Yu D."/>
            <person name="Zhu Y."/>
            <person name="Jiang H."/>
            <person name="Qiu Q."/>
            <person name="Yang H."/>
            <person name="Zhang Y.E."/>
            <person name="Wang W."/>
            <person name="Zhu M."/>
            <person name="He S."/>
            <person name="Zhang G."/>
        </authorList>
    </citation>
    <scope>NUCLEOTIDE SEQUENCE [LARGE SCALE GENOMIC DNA]</scope>
    <source>
        <strain evidence="1">Bchr_013</strain>
    </source>
</reference>
<dbReference type="InterPro" id="IPR052119">
    <property type="entry name" value="ElonginBC-PRC2_ViralRestrict"/>
</dbReference>
<dbReference type="GO" id="GO:0032184">
    <property type="term" value="F:SUMO polymer binding"/>
    <property type="evidence" value="ECO:0007669"/>
    <property type="project" value="TreeGrafter"/>
</dbReference>
<name>A0A8X7WT80_POLSE</name>
<dbReference type="PANTHER" id="PTHR23187">
    <property type="entry name" value="FLJ44216 PROTEIN-RELATED"/>
    <property type="match status" value="1"/>
</dbReference>
<proteinExistence type="predicted"/>
<feature type="non-terminal residue" evidence="1">
    <location>
        <position position="592"/>
    </location>
</feature>
<dbReference type="AlphaFoldDB" id="A0A8X7WT80"/>
<evidence type="ECO:0000313" key="1">
    <source>
        <dbReference type="EMBL" id="KAG2455600.1"/>
    </source>
</evidence>
<evidence type="ECO:0000313" key="2">
    <source>
        <dbReference type="Proteomes" id="UP000886611"/>
    </source>
</evidence>
<accession>A0A8X7WT80</accession>
<protein>
    <submittedName>
        <fullName evidence="1">SIMC1 protein</fullName>
    </submittedName>
</protein>
<dbReference type="EMBL" id="JAATIS010009265">
    <property type="protein sequence ID" value="KAG2455600.1"/>
    <property type="molecule type" value="Genomic_DNA"/>
</dbReference>
<dbReference type="PANTHER" id="PTHR23187:SF3">
    <property type="entry name" value="SUMO-INTERACTING MOTIF-CONTAINING PROTEIN 1"/>
    <property type="match status" value="1"/>
</dbReference>
<feature type="non-terminal residue" evidence="1">
    <location>
        <position position="1"/>
    </location>
</feature>
<comment type="caution">
    <text evidence="1">The sequence shown here is derived from an EMBL/GenBank/DDBJ whole genome shotgun (WGS) entry which is preliminary data.</text>
</comment>
<dbReference type="Proteomes" id="UP000886611">
    <property type="component" value="Unassembled WGS sequence"/>
</dbReference>